<dbReference type="SMART" id="SM00965">
    <property type="entry name" value="STN"/>
    <property type="match status" value="1"/>
</dbReference>
<dbReference type="AlphaFoldDB" id="I2GBF7"/>
<dbReference type="STRING" id="1185876.BN8_00146"/>
<comment type="caution">
    <text evidence="5">The sequence shown here is derived from an EMBL/GenBank/DDBJ whole genome shotgun (WGS) entry which is preliminary data.</text>
</comment>
<dbReference type="RefSeq" id="WP_009279819.1">
    <property type="nucleotide sequence ID" value="NZ_CAIT01000004.1"/>
</dbReference>
<dbReference type="InterPro" id="IPR011662">
    <property type="entry name" value="Secretin/TonB_short_N"/>
</dbReference>
<reference evidence="5 6" key="1">
    <citation type="journal article" date="2012" name="J. Bacteriol.">
        <title>Genome Sequence of the Filamentous Bacterium Fibrisoma limi BUZ 3T.</title>
        <authorList>
            <person name="Filippini M."/>
            <person name="Qi W."/>
            <person name="Jaenicke S."/>
            <person name="Goesmann A."/>
            <person name="Smits T.H."/>
            <person name="Bagheri H.C."/>
        </authorList>
    </citation>
    <scope>NUCLEOTIDE SEQUENCE [LARGE SCALE GENOMIC DNA]</scope>
    <source>
        <strain evidence="6">BUZ 3T</strain>
    </source>
</reference>
<dbReference type="SUPFAM" id="SSF49464">
    <property type="entry name" value="Carboxypeptidase regulatory domain-like"/>
    <property type="match status" value="1"/>
</dbReference>
<keyword evidence="2" id="KW-0472">Membrane</keyword>
<evidence type="ECO:0000259" key="4">
    <source>
        <dbReference type="SMART" id="SM00965"/>
    </source>
</evidence>
<dbReference type="Proteomes" id="UP000009309">
    <property type="component" value="Unassembled WGS sequence"/>
</dbReference>
<dbReference type="eggNOG" id="COG3078">
    <property type="taxonomic scope" value="Bacteria"/>
</dbReference>
<proteinExistence type="predicted"/>
<dbReference type="EMBL" id="CAIT01000004">
    <property type="protein sequence ID" value="CCH51231.1"/>
    <property type="molecule type" value="Genomic_DNA"/>
</dbReference>
<evidence type="ECO:0000256" key="1">
    <source>
        <dbReference type="ARBA" id="ARBA00022448"/>
    </source>
</evidence>
<evidence type="ECO:0000256" key="3">
    <source>
        <dbReference type="ARBA" id="ARBA00023237"/>
    </source>
</evidence>
<evidence type="ECO:0000313" key="5">
    <source>
        <dbReference type="EMBL" id="CCH51231.1"/>
    </source>
</evidence>
<keyword evidence="3" id="KW-0998">Cell outer membrane</keyword>
<evidence type="ECO:0000256" key="2">
    <source>
        <dbReference type="ARBA" id="ARBA00023136"/>
    </source>
</evidence>
<sequence>MYIHRYVLVLIGWLTFAVCAAKPIPPLERTVTLSISNERLDRALNIIGREGQLNFSYSPSVINESSLVSLRASSITIRDALNQLFRGTVTYKSRGNYIILLRAELPEVDDRPKNFYLDGYILDQATGQKIGQASIFEKTTLASAISNPYGYYRIKLPTELPTLQLQVRKQNYVGETVRVTSRQSHTLNIRLEPSPLSQAVQPLTIRQSVDTTRRIAVAVQQPIQPILLASADTSQTPKITAWQRGKQRLTDWFMSTKSEIHEANLVGDTLYRDVQISFLPFVGTNGKLSARVINRTSFNILGGYSLGNTGVEVGGFLNGVRGEVTGVQVAGFGNVVGERMDGVQVAGFGNAVRTTVHGVQVAGFGNAIGDDMRGIQVAGFGNVTLGGLPDGVQVAGFGNVTARNVRGVQVAGFANIGAEQVDAVQIAGFFNLAGQQQRGVQIAGFGNVAAAEAAGLQLSGFFNVAGKDIQGWQIAGFFNSAKSVTKGTQIGLFNFSGYSRNVPIGLLSWVQKNGYRRLEISTDEVNRANLTFKTGKAALYNIFTAGSNLEDSDRPSWSFGYGLGSAINLHRGWMLNFDLTGNYRLPAGWAFFDEGSQLYRLSMGIEKKLTPGLALAVGPTVNWFNSRNETTKPDRVIDVPIFTDRFDTFGNYNAGWVGFHAALRICSR</sequence>
<gene>
    <name evidence="5" type="ORF">BN8_00146</name>
</gene>
<dbReference type="Gene3D" id="2.60.40.1120">
    <property type="entry name" value="Carboxypeptidase-like, regulatory domain"/>
    <property type="match status" value="1"/>
</dbReference>
<keyword evidence="1" id="KW-0813">Transport</keyword>
<dbReference type="OrthoDB" id="5505971at2"/>
<feature type="domain" description="Secretin/TonB short N-terminal" evidence="4">
    <location>
        <begin position="53"/>
        <end position="103"/>
    </location>
</feature>
<organism evidence="5 6">
    <name type="scientific">Fibrisoma limi BUZ 3</name>
    <dbReference type="NCBI Taxonomy" id="1185876"/>
    <lineage>
        <taxon>Bacteria</taxon>
        <taxon>Pseudomonadati</taxon>
        <taxon>Bacteroidota</taxon>
        <taxon>Cytophagia</taxon>
        <taxon>Cytophagales</taxon>
        <taxon>Spirosomataceae</taxon>
        <taxon>Fibrisoma</taxon>
    </lineage>
</organism>
<protein>
    <recommendedName>
        <fullName evidence="4">Secretin/TonB short N-terminal domain-containing protein</fullName>
    </recommendedName>
</protein>
<accession>I2GBF7</accession>
<dbReference type="InterPro" id="IPR008969">
    <property type="entry name" value="CarboxyPept-like_regulatory"/>
</dbReference>
<dbReference type="GO" id="GO:0019867">
    <property type="term" value="C:outer membrane"/>
    <property type="evidence" value="ECO:0007669"/>
    <property type="project" value="InterPro"/>
</dbReference>
<evidence type="ECO:0000313" key="6">
    <source>
        <dbReference type="Proteomes" id="UP000009309"/>
    </source>
</evidence>
<keyword evidence="6" id="KW-1185">Reference proteome</keyword>
<name>I2GBF7_9BACT</name>